<name>A0A1G1ZDJ4_9BACT</name>
<protein>
    <submittedName>
        <fullName evidence="6">Peptidase S66</fullName>
    </submittedName>
</protein>
<evidence type="ECO:0000256" key="1">
    <source>
        <dbReference type="ARBA" id="ARBA00010233"/>
    </source>
</evidence>
<dbReference type="InterPro" id="IPR027478">
    <property type="entry name" value="LdcA_N"/>
</dbReference>
<dbReference type="SUPFAM" id="SSF52317">
    <property type="entry name" value="Class I glutamine amidotransferase-like"/>
    <property type="match status" value="1"/>
</dbReference>
<comment type="similarity">
    <text evidence="1">Belongs to the peptidase S66 family.</text>
</comment>
<dbReference type="PANTHER" id="PTHR30237">
    <property type="entry name" value="MURAMOYLTETRAPEPTIDE CARBOXYPEPTIDASE"/>
    <property type="match status" value="1"/>
</dbReference>
<dbReference type="GO" id="GO:0016787">
    <property type="term" value="F:hydrolase activity"/>
    <property type="evidence" value="ECO:0007669"/>
    <property type="project" value="UniProtKB-KW"/>
</dbReference>
<keyword evidence="2" id="KW-0378">Hydrolase</keyword>
<proteinExistence type="inferred from homology"/>
<gene>
    <name evidence="6" type="ORF">A3G58_00750</name>
</gene>
<feature type="domain" description="LD-carboxypeptidase C-terminal" evidence="5">
    <location>
        <begin position="200"/>
        <end position="314"/>
    </location>
</feature>
<dbReference type="Pfam" id="PF17676">
    <property type="entry name" value="Peptidase_S66C"/>
    <property type="match status" value="1"/>
</dbReference>
<feature type="active site" description="Nucleophile" evidence="3">
    <location>
        <position position="114"/>
    </location>
</feature>
<organism evidence="6 7">
    <name type="scientific">Candidatus Colwellbacteria bacterium RIFCSPLOWO2_12_FULL_46_17</name>
    <dbReference type="NCBI Taxonomy" id="1797695"/>
    <lineage>
        <taxon>Bacteria</taxon>
        <taxon>Candidatus Colwelliibacteriota</taxon>
    </lineage>
</organism>
<evidence type="ECO:0000256" key="3">
    <source>
        <dbReference type="PIRSR" id="PIRSR028757-1"/>
    </source>
</evidence>
<dbReference type="Proteomes" id="UP000177801">
    <property type="component" value="Unassembled WGS sequence"/>
</dbReference>
<dbReference type="Pfam" id="PF02016">
    <property type="entry name" value="Peptidase_S66"/>
    <property type="match status" value="1"/>
</dbReference>
<evidence type="ECO:0000256" key="2">
    <source>
        <dbReference type="ARBA" id="ARBA00022801"/>
    </source>
</evidence>
<dbReference type="EMBL" id="MHJD01000005">
    <property type="protein sequence ID" value="OGY62681.1"/>
    <property type="molecule type" value="Genomic_DNA"/>
</dbReference>
<feature type="active site" description="Charge relay system" evidence="3">
    <location>
        <position position="231"/>
    </location>
</feature>
<dbReference type="Gene3D" id="3.50.30.60">
    <property type="entry name" value="LD-carboxypeptidase A C-terminal domain-like"/>
    <property type="match status" value="1"/>
</dbReference>
<dbReference type="InterPro" id="IPR029062">
    <property type="entry name" value="Class_I_gatase-like"/>
</dbReference>
<feature type="non-terminal residue" evidence="6">
    <location>
        <position position="320"/>
    </location>
</feature>
<dbReference type="SUPFAM" id="SSF141986">
    <property type="entry name" value="LD-carboxypeptidase A C-terminal domain-like"/>
    <property type="match status" value="1"/>
</dbReference>
<comment type="caution">
    <text evidence="6">The sequence shown here is derived from an EMBL/GenBank/DDBJ whole genome shotgun (WGS) entry which is preliminary data.</text>
</comment>
<dbReference type="InterPro" id="IPR027461">
    <property type="entry name" value="Carboxypeptidase_A_C_sf"/>
</dbReference>
<feature type="active site" description="Charge relay system" evidence="3">
    <location>
        <position position="299"/>
    </location>
</feature>
<evidence type="ECO:0000259" key="4">
    <source>
        <dbReference type="Pfam" id="PF02016"/>
    </source>
</evidence>
<reference evidence="6 7" key="1">
    <citation type="journal article" date="2016" name="Nat. Commun.">
        <title>Thousands of microbial genomes shed light on interconnected biogeochemical processes in an aquifer system.</title>
        <authorList>
            <person name="Anantharaman K."/>
            <person name="Brown C.T."/>
            <person name="Hug L.A."/>
            <person name="Sharon I."/>
            <person name="Castelle C.J."/>
            <person name="Probst A.J."/>
            <person name="Thomas B.C."/>
            <person name="Singh A."/>
            <person name="Wilkins M.J."/>
            <person name="Karaoz U."/>
            <person name="Brodie E.L."/>
            <person name="Williams K.H."/>
            <person name="Hubbard S.S."/>
            <person name="Banfield J.F."/>
        </authorList>
    </citation>
    <scope>NUCLEOTIDE SEQUENCE [LARGE SCALE GENOMIC DNA]</scope>
</reference>
<dbReference type="PIRSF" id="PIRSF028757">
    <property type="entry name" value="LD-carboxypeptidase"/>
    <property type="match status" value="1"/>
</dbReference>
<dbReference type="InterPro" id="IPR003507">
    <property type="entry name" value="S66_fam"/>
</dbReference>
<evidence type="ECO:0000313" key="7">
    <source>
        <dbReference type="Proteomes" id="UP000177801"/>
    </source>
</evidence>
<evidence type="ECO:0000313" key="6">
    <source>
        <dbReference type="EMBL" id="OGY62681.1"/>
    </source>
</evidence>
<dbReference type="AlphaFoldDB" id="A0A1G1ZDJ4"/>
<dbReference type="InterPro" id="IPR040449">
    <property type="entry name" value="Peptidase_S66_N"/>
</dbReference>
<dbReference type="Gene3D" id="3.40.50.10740">
    <property type="entry name" value="Class I glutamine amidotransferase-like"/>
    <property type="match status" value="1"/>
</dbReference>
<accession>A0A1G1ZDJ4</accession>
<dbReference type="PANTHER" id="PTHR30237:SF6">
    <property type="entry name" value="CARBOXYPEPTIDASE YOCD-RELATED"/>
    <property type="match status" value="1"/>
</dbReference>
<dbReference type="InterPro" id="IPR040921">
    <property type="entry name" value="Peptidase_S66C"/>
</dbReference>
<sequence>MNKIFPDKLRAGDEVRVVAPARSLGIISKESREIADKRFEEMGLSLSFSKHAEEMDDALSSSIESRVTDLHEAFADKSIKMIIAVIGGFNSNQLLPHLDYELIKANPKIFCGYSDITALNNAFYTKTGLVTYSGPHYSTFGQKKHFDYTLEHFKKCLFENGPFEVKAPEYWSNDEWYKDQENRNLIKNDGYLVINEGEANGTIIGGNLCTLNLLQGTEFMSSLEDSILFLEDDETTNRVTFDRDLESLTQLPDFKGVRGIVIGRFEKKAEVSREDIIAIIKNKKSLDGMPVIADTDTSHTEPRITFPIGGTAEITASGGK</sequence>
<dbReference type="CDD" id="cd07062">
    <property type="entry name" value="Peptidase_S66_mccF_like"/>
    <property type="match status" value="1"/>
</dbReference>
<evidence type="ECO:0000259" key="5">
    <source>
        <dbReference type="Pfam" id="PF17676"/>
    </source>
</evidence>
<feature type="domain" description="LD-carboxypeptidase N-terminal" evidence="4">
    <location>
        <begin position="15"/>
        <end position="134"/>
    </location>
</feature>